<evidence type="ECO:0000313" key="2">
    <source>
        <dbReference type="EMBL" id="CAF5053475.1"/>
    </source>
</evidence>
<name>A0A822CWR8_9BILA</name>
<feature type="non-terminal residue" evidence="2">
    <location>
        <position position="1"/>
    </location>
</feature>
<dbReference type="Proteomes" id="UP000663848">
    <property type="component" value="Unassembled WGS sequence"/>
</dbReference>
<gene>
    <name evidence="2" type="ORF">QYT958_LOCUS42205</name>
</gene>
<comment type="caution">
    <text evidence="2">The sequence shown here is derived from an EMBL/GenBank/DDBJ whole genome shotgun (WGS) entry which is preliminary data.</text>
</comment>
<reference evidence="2" key="1">
    <citation type="submission" date="2021-02" db="EMBL/GenBank/DDBJ databases">
        <authorList>
            <person name="Nowell W R."/>
        </authorList>
    </citation>
    <scope>NUCLEOTIDE SEQUENCE</scope>
</reference>
<organism evidence="2 3">
    <name type="scientific">Rotaria socialis</name>
    <dbReference type="NCBI Taxonomy" id="392032"/>
    <lineage>
        <taxon>Eukaryota</taxon>
        <taxon>Metazoa</taxon>
        <taxon>Spiralia</taxon>
        <taxon>Gnathifera</taxon>
        <taxon>Rotifera</taxon>
        <taxon>Eurotatoria</taxon>
        <taxon>Bdelloidea</taxon>
        <taxon>Philodinida</taxon>
        <taxon>Philodinidae</taxon>
        <taxon>Rotaria</taxon>
    </lineage>
</organism>
<evidence type="ECO:0000313" key="3">
    <source>
        <dbReference type="Proteomes" id="UP000663848"/>
    </source>
</evidence>
<accession>A0A822CWR8</accession>
<evidence type="ECO:0000256" key="1">
    <source>
        <dbReference type="SAM" id="MobiDB-lite"/>
    </source>
</evidence>
<sequence length="25" mass="2845">RRRKPRGKRYNGISRLDTSASLSGI</sequence>
<dbReference type="AlphaFoldDB" id="A0A822CWR8"/>
<feature type="compositionally biased region" description="Polar residues" evidence="1">
    <location>
        <begin position="16"/>
        <end position="25"/>
    </location>
</feature>
<proteinExistence type="predicted"/>
<feature type="region of interest" description="Disordered" evidence="1">
    <location>
        <begin position="1"/>
        <end position="25"/>
    </location>
</feature>
<dbReference type="EMBL" id="CAJOBR010052176">
    <property type="protein sequence ID" value="CAF5053475.1"/>
    <property type="molecule type" value="Genomic_DNA"/>
</dbReference>
<protein>
    <submittedName>
        <fullName evidence="2">Uncharacterized protein</fullName>
    </submittedName>
</protein>